<comment type="caution">
    <text evidence="1">The sequence shown here is derived from an EMBL/GenBank/DDBJ whole genome shotgun (WGS) entry which is preliminary data.</text>
</comment>
<gene>
    <name evidence="1" type="ORF">LCGC14_1786990</name>
</gene>
<dbReference type="AlphaFoldDB" id="A0A0F9GTN2"/>
<sequence length="134" mass="15284">MPRTKIKNKVLAKQYISKDMNMSAVVRENKPHISKGSVKVAASRILNNTEFKKTLIEELELKGLNDEKVAEVHRRNLVQEENLPASNSAIDMYNKVKGNYAPQRTEKITLNLTGKELQEHKRSLLEELKEVSNA</sequence>
<proteinExistence type="predicted"/>
<name>A0A0F9GTN2_9ZZZZ</name>
<protein>
    <submittedName>
        <fullName evidence="1">Uncharacterized protein</fullName>
    </submittedName>
</protein>
<accession>A0A0F9GTN2</accession>
<dbReference type="EMBL" id="LAZR01017003">
    <property type="protein sequence ID" value="KKM02185.1"/>
    <property type="molecule type" value="Genomic_DNA"/>
</dbReference>
<evidence type="ECO:0000313" key="1">
    <source>
        <dbReference type="EMBL" id="KKM02185.1"/>
    </source>
</evidence>
<organism evidence="1">
    <name type="scientific">marine sediment metagenome</name>
    <dbReference type="NCBI Taxonomy" id="412755"/>
    <lineage>
        <taxon>unclassified sequences</taxon>
        <taxon>metagenomes</taxon>
        <taxon>ecological metagenomes</taxon>
    </lineage>
</organism>
<reference evidence="1" key="1">
    <citation type="journal article" date="2015" name="Nature">
        <title>Complex archaea that bridge the gap between prokaryotes and eukaryotes.</title>
        <authorList>
            <person name="Spang A."/>
            <person name="Saw J.H."/>
            <person name="Jorgensen S.L."/>
            <person name="Zaremba-Niedzwiedzka K."/>
            <person name="Martijn J."/>
            <person name="Lind A.E."/>
            <person name="van Eijk R."/>
            <person name="Schleper C."/>
            <person name="Guy L."/>
            <person name="Ettema T.J."/>
        </authorList>
    </citation>
    <scope>NUCLEOTIDE SEQUENCE</scope>
</reference>